<reference evidence="2 3" key="1">
    <citation type="submission" date="2022-01" db="EMBL/GenBank/DDBJ databases">
        <authorList>
            <person name="Xiong W."/>
            <person name="Schranz E."/>
        </authorList>
    </citation>
    <scope>NUCLEOTIDE SEQUENCE [LARGE SCALE GENOMIC DNA]</scope>
</reference>
<feature type="region of interest" description="Disordered" evidence="1">
    <location>
        <begin position="206"/>
        <end position="226"/>
    </location>
</feature>
<evidence type="ECO:0000313" key="3">
    <source>
        <dbReference type="Proteomes" id="UP001157418"/>
    </source>
</evidence>
<dbReference type="AlphaFoldDB" id="A0AAU9LER5"/>
<organism evidence="2 3">
    <name type="scientific">Lactuca virosa</name>
    <dbReference type="NCBI Taxonomy" id="75947"/>
    <lineage>
        <taxon>Eukaryota</taxon>
        <taxon>Viridiplantae</taxon>
        <taxon>Streptophyta</taxon>
        <taxon>Embryophyta</taxon>
        <taxon>Tracheophyta</taxon>
        <taxon>Spermatophyta</taxon>
        <taxon>Magnoliopsida</taxon>
        <taxon>eudicotyledons</taxon>
        <taxon>Gunneridae</taxon>
        <taxon>Pentapetalae</taxon>
        <taxon>asterids</taxon>
        <taxon>campanulids</taxon>
        <taxon>Asterales</taxon>
        <taxon>Asteraceae</taxon>
        <taxon>Cichorioideae</taxon>
        <taxon>Cichorieae</taxon>
        <taxon>Lactucinae</taxon>
        <taxon>Lactuca</taxon>
    </lineage>
</organism>
<comment type="caution">
    <text evidence="2">The sequence shown here is derived from an EMBL/GenBank/DDBJ whole genome shotgun (WGS) entry which is preliminary data.</text>
</comment>
<sequence length="226" mass="25321">MAPKPKFQVAFEEVEVSDDEEDQGNELSENEFENFIQQKDGIPLEGAQALRSSFETPELDISKGKSKLPDSELDIRISDLERENSDKASKISELQANLGGLTPLFFDLKQRLFQKFGDEFQPLSAEGEKTIASSSGPANPTFPSSSERVTRHDPDANLGSFLYTGPASAQERREKKIRVEQLKGKMLVMKHSYQNAPSDHPEIFFRENGQKFTDKSTSPPPPYHNA</sequence>
<feature type="compositionally biased region" description="Acidic residues" evidence="1">
    <location>
        <begin position="12"/>
        <end position="25"/>
    </location>
</feature>
<dbReference type="EMBL" id="CAKMRJ010000001">
    <property type="protein sequence ID" value="CAH1413256.1"/>
    <property type="molecule type" value="Genomic_DNA"/>
</dbReference>
<accession>A0AAU9LER5</accession>
<proteinExistence type="predicted"/>
<feature type="region of interest" description="Disordered" evidence="1">
    <location>
        <begin position="1"/>
        <end position="25"/>
    </location>
</feature>
<keyword evidence="3" id="KW-1185">Reference proteome</keyword>
<evidence type="ECO:0000256" key="1">
    <source>
        <dbReference type="SAM" id="MobiDB-lite"/>
    </source>
</evidence>
<feature type="compositionally biased region" description="Polar residues" evidence="1">
    <location>
        <begin position="131"/>
        <end position="147"/>
    </location>
</feature>
<protein>
    <submittedName>
        <fullName evidence="2">Uncharacterized protein</fullName>
    </submittedName>
</protein>
<gene>
    <name evidence="2" type="ORF">LVIROSA_LOCUS1226</name>
</gene>
<dbReference type="Proteomes" id="UP001157418">
    <property type="component" value="Unassembled WGS sequence"/>
</dbReference>
<evidence type="ECO:0000313" key="2">
    <source>
        <dbReference type="EMBL" id="CAH1413256.1"/>
    </source>
</evidence>
<feature type="region of interest" description="Disordered" evidence="1">
    <location>
        <begin position="128"/>
        <end position="174"/>
    </location>
</feature>
<name>A0AAU9LER5_9ASTR</name>